<gene>
    <name evidence="1" type="ORF">GA0070617_2857</name>
</gene>
<proteinExistence type="predicted"/>
<dbReference type="Proteomes" id="UP000198937">
    <property type="component" value="Unassembled WGS sequence"/>
</dbReference>
<sequence length="56" mass="6210">MIGLDFLVARIENMTARNIDICRKPPFHGNFTTHSLADQLGNALRSDINAIAVDIE</sequence>
<dbReference type="EMBL" id="FMIA01000002">
    <property type="protein sequence ID" value="SCL55091.1"/>
    <property type="molecule type" value="Genomic_DNA"/>
</dbReference>
<keyword evidence="2" id="KW-1185">Reference proteome</keyword>
<dbReference type="AlphaFoldDB" id="A0A1C6UM61"/>
<protein>
    <submittedName>
        <fullName evidence="1">Uncharacterized protein</fullName>
    </submittedName>
</protein>
<evidence type="ECO:0000313" key="2">
    <source>
        <dbReference type="Proteomes" id="UP000198937"/>
    </source>
</evidence>
<reference evidence="1 2" key="1">
    <citation type="submission" date="2016-06" db="EMBL/GenBank/DDBJ databases">
        <authorList>
            <person name="Kjaerup R.B."/>
            <person name="Dalgaard T.S."/>
            <person name="Juul-Madsen H.R."/>
        </authorList>
    </citation>
    <scope>NUCLEOTIDE SEQUENCE [LARGE SCALE GENOMIC DNA]</scope>
    <source>
        <strain evidence="1 2">DSM 45577</strain>
    </source>
</reference>
<evidence type="ECO:0000313" key="1">
    <source>
        <dbReference type="EMBL" id="SCL55091.1"/>
    </source>
</evidence>
<accession>A0A1C6UM61</accession>
<organism evidence="1 2">
    <name type="scientific">Micromonospora yangpuensis</name>
    <dbReference type="NCBI Taxonomy" id="683228"/>
    <lineage>
        <taxon>Bacteria</taxon>
        <taxon>Bacillati</taxon>
        <taxon>Actinomycetota</taxon>
        <taxon>Actinomycetes</taxon>
        <taxon>Micromonosporales</taxon>
        <taxon>Micromonosporaceae</taxon>
        <taxon>Micromonospora</taxon>
    </lineage>
</organism>
<name>A0A1C6UM61_9ACTN</name>